<reference evidence="3" key="1">
    <citation type="journal article" date="2017" name="Nat. Ecol. Evol.">
        <title>Genome expansion and lineage-specific genetic innovations in the forest pathogenic fungi Armillaria.</title>
        <authorList>
            <person name="Sipos G."/>
            <person name="Prasanna A.N."/>
            <person name="Walter M.C."/>
            <person name="O'Connor E."/>
            <person name="Balint B."/>
            <person name="Krizsan K."/>
            <person name="Kiss B."/>
            <person name="Hess J."/>
            <person name="Varga T."/>
            <person name="Slot J."/>
            <person name="Riley R."/>
            <person name="Boka B."/>
            <person name="Rigling D."/>
            <person name="Barry K."/>
            <person name="Lee J."/>
            <person name="Mihaltcheva S."/>
            <person name="LaButti K."/>
            <person name="Lipzen A."/>
            <person name="Waldron R."/>
            <person name="Moloney N.M."/>
            <person name="Sperisen C."/>
            <person name="Kredics L."/>
            <person name="Vagvoelgyi C."/>
            <person name="Patrignani A."/>
            <person name="Fitzpatrick D."/>
            <person name="Nagy I."/>
            <person name="Doyle S."/>
            <person name="Anderson J.B."/>
            <person name="Grigoriev I.V."/>
            <person name="Gueldener U."/>
            <person name="Muensterkoetter M."/>
            <person name="Nagy L.G."/>
        </authorList>
    </citation>
    <scope>NUCLEOTIDE SEQUENCE [LARGE SCALE GENOMIC DNA]</scope>
    <source>
        <strain evidence="3">Ar21-2</strain>
    </source>
</reference>
<accession>A0A2H3CQE1</accession>
<dbReference type="AlphaFoldDB" id="A0A2H3CQE1"/>
<keyword evidence="3" id="KW-1185">Reference proteome</keyword>
<evidence type="ECO:0000313" key="2">
    <source>
        <dbReference type="EMBL" id="PBK85271.1"/>
    </source>
</evidence>
<dbReference type="EMBL" id="KZ293692">
    <property type="protein sequence ID" value="PBK85271.1"/>
    <property type="molecule type" value="Genomic_DNA"/>
</dbReference>
<feature type="region of interest" description="Disordered" evidence="1">
    <location>
        <begin position="1"/>
        <end position="25"/>
    </location>
</feature>
<dbReference type="InParanoid" id="A0A2H3CQE1"/>
<organism evidence="2 3">
    <name type="scientific">Armillaria gallica</name>
    <name type="common">Bulbous honey fungus</name>
    <name type="synonym">Armillaria bulbosa</name>
    <dbReference type="NCBI Taxonomy" id="47427"/>
    <lineage>
        <taxon>Eukaryota</taxon>
        <taxon>Fungi</taxon>
        <taxon>Dikarya</taxon>
        <taxon>Basidiomycota</taxon>
        <taxon>Agaricomycotina</taxon>
        <taxon>Agaricomycetes</taxon>
        <taxon>Agaricomycetidae</taxon>
        <taxon>Agaricales</taxon>
        <taxon>Marasmiineae</taxon>
        <taxon>Physalacriaceae</taxon>
        <taxon>Armillaria</taxon>
    </lineage>
</organism>
<dbReference type="Proteomes" id="UP000217790">
    <property type="component" value="Unassembled WGS sequence"/>
</dbReference>
<evidence type="ECO:0000256" key="1">
    <source>
        <dbReference type="SAM" id="MobiDB-lite"/>
    </source>
</evidence>
<evidence type="ECO:0000313" key="3">
    <source>
        <dbReference type="Proteomes" id="UP000217790"/>
    </source>
</evidence>
<name>A0A2H3CQE1_ARMGA</name>
<proteinExistence type="predicted"/>
<dbReference type="OrthoDB" id="10590571at2759"/>
<sequence>MHPKLRRIEKKRDSSPQGAESAPKPLHNYLDHKIRLIPSQLQDKYVRRILQRFVAVLAEERVKFNQEVGQNADAGDREDMHMFELFVLQLEASFIALGQLVVHNQSLVDNALALSTHARMSLLCMKLWCVSQSQWWWSLKKQPNQKSLDHMAMTAAELPDLINSLLGDYKSREFAAAWLKDQVINLV</sequence>
<gene>
    <name evidence="2" type="ORF">ARMGADRAFT_1036558</name>
</gene>
<protein>
    <submittedName>
        <fullName evidence="2">Uncharacterized protein</fullName>
    </submittedName>
</protein>